<organism evidence="3">
    <name type="scientific">Ajellomyces capsulatus (strain H88)</name>
    <name type="common">Darling's disease fungus</name>
    <name type="synonym">Histoplasma capsulatum</name>
    <dbReference type="NCBI Taxonomy" id="544711"/>
    <lineage>
        <taxon>Eukaryota</taxon>
        <taxon>Fungi</taxon>
        <taxon>Dikarya</taxon>
        <taxon>Ascomycota</taxon>
        <taxon>Pezizomycotina</taxon>
        <taxon>Eurotiomycetes</taxon>
        <taxon>Eurotiomycetidae</taxon>
        <taxon>Onygenales</taxon>
        <taxon>Ajellomycetaceae</taxon>
        <taxon>Histoplasma</taxon>
    </lineage>
</organism>
<dbReference type="Pfam" id="PF17667">
    <property type="entry name" value="Pkinase_fungal"/>
    <property type="match status" value="1"/>
</dbReference>
<dbReference type="Proteomes" id="UP000008142">
    <property type="component" value="Unassembled WGS sequence"/>
</dbReference>
<evidence type="ECO:0000313" key="3">
    <source>
        <dbReference type="Proteomes" id="UP000008142"/>
    </source>
</evidence>
<dbReference type="VEuPathDB" id="FungiDB:I7I53_09371"/>
<dbReference type="STRING" id="544711.F0UFD0"/>
<name>F0UFD0_AJEC8</name>
<proteinExistence type="predicted"/>
<feature type="domain" description="Fungal-type protein kinase" evidence="1">
    <location>
        <begin position="23"/>
        <end position="78"/>
    </location>
</feature>
<evidence type="ECO:0000313" key="2">
    <source>
        <dbReference type="EMBL" id="EGC44934.1"/>
    </source>
</evidence>
<reference evidence="3" key="1">
    <citation type="submission" date="2008-07" db="EMBL/GenBank/DDBJ databases">
        <title>Annotation of Ajellomyces capsulatus strain H88.</title>
        <authorList>
            <person name="Champion M."/>
            <person name="Cuomo C."/>
            <person name="Ma L.-J."/>
            <person name="Henn M.R."/>
            <person name="Sil A."/>
            <person name="Goldman B."/>
            <person name="Young S.K."/>
            <person name="Kodira C.D."/>
            <person name="Zeng Q."/>
            <person name="Koehrsen M."/>
            <person name="Alvarado L."/>
            <person name="Berlin A."/>
            <person name="Borenstein D."/>
            <person name="Chen Z."/>
            <person name="Engels R."/>
            <person name="Freedman E."/>
            <person name="Gellesch M."/>
            <person name="Goldberg J."/>
            <person name="Griggs A."/>
            <person name="Gujja S."/>
            <person name="Heiman D."/>
            <person name="Hepburn T."/>
            <person name="Howarth C."/>
            <person name="Jen D."/>
            <person name="Larson L."/>
            <person name="Lewis B."/>
            <person name="Mehta T."/>
            <person name="Park D."/>
            <person name="Pearson M."/>
            <person name="Roberts A."/>
            <person name="Saif S."/>
            <person name="Shea T."/>
            <person name="Shenoy N."/>
            <person name="Sisk P."/>
            <person name="Stolte C."/>
            <person name="Sykes S."/>
            <person name="Walk T."/>
            <person name="White J."/>
            <person name="Yandava C."/>
            <person name="Klein B."/>
            <person name="McEwen J.G."/>
            <person name="Puccia R."/>
            <person name="Goldman G.H."/>
            <person name="Felipe M.S."/>
            <person name="Nino-Vega G."/>
            <person name="San-Blas G."/>
            <person name="Taylor J."/>
            <person name="Mendoza L."/>
            <person name="Galagan J."/>
            <person name="Nusbaum C."/>
            <person name="Birren B."/>
        </authorList>
    </citation>
    <scope>NUCLEOTIDE SEQUENCE [LARGE SCALE GENOMIC DNA]</scope>
    <source>
        <strain evidence="3">H88</strain>
    </source>
</reference>
<protein>
    <recommendedName>
        <fullName evidence="1">Fungal-type protein kinase domain-containing protein</fullName>
    </recommendedName>
</protein>
<sequence>MKKQLIIDKIVEQAHCVIRQATICWKYLEHTEEEELLQKVMMKGVKHVTRYYHHKTVCIDNKNDDVLTIRKSLSIPISKDEKNDFKMRVKSIYKSSLKTTLLTELTCCIEEYMSLHDEAGLIQCNVSLQNLMMNKNKDNSL</sequence>
<dbReference type="InterPro" id="IPR040976">
    <property type="entry name" value="Pkinase_fungal"/>
</dbReference>
<dbReference type="OrthoDB" id="4190365at2759"/>
<gene>
    <name evidence="2" type="ORF">HCEG_04149</name>
</gene>
<dbReference type="HOGENOM" id="CLU_152042_0_0_1"/>
<dbReference type="EMBL" id="DS990638">
    <property type="protein sequence ID" value="EGC44934.1"/>
    <property type="molecule type" value="Genomic_DNA"/>
</dbReference>
<dbReference type="AlphaFoldDB" id="F0UFD0"/>
<evidence type="ECO:0000259" key="1">
    <source>
        <dbReference type="Pfam" id="PF17667"/>
    </source>
</evidence>
<accession>F0UFD0</accession>